<dbReference type="Proteomes" id="UP000029665">
    <property type="component" value="Unassembled WGS sequence"/>
</dbReference>
<dbReference type="STRING" id="5643.A0A060S1W5"/>
<feature type="signal peptide" evidence="2">
    <location>
        <begin position="1"/>
        <end position="25"/>
    </location>
</feature>
<name>A0A060S1W5_PYCCI</name>
<comment type="caution">
    <text evidence="3">The sequence shown here is derived from an EMBL/GenBank/DDBJ whole genome shotgun (WGS) entry which is preliminary data.</text>
</comment>
<evidence type="ECO:0000256" key="1">
    <source>
        <dbReference type="SAM" id="Coils"/>
    </source>
</evidence>
<dbReference type="HOGENOM" id="CLU_076643_0_0_1"/>
<keyword evidence="1" id="KW-0175">Coiled coil</keyword>
<dbReference type="Pfam" id="PF11327">
    <property type="entry name" value="Egh16-like"/>
    <property type="match status" value="1"/>
</dbReference>
<feature type="coiled-coil region" evidence="1">
    <location>
        <begin position="214"/>
        <end position="241"/>
    </location>
</feature>
<evidence type="ECO:0000256" key="2">
    <source>
        <dbReference type="SAM" id="SignalP"/>
    </source>
</evidence>
<sequence>MFFSKTFIATAALCLSLSLQANAHAAVAPALGVKGTPVRNDVQRPSKNSECGNVNIAQTIDTSTAVQAAGNGTFAATIINFNAGVDGSRQVTALVDPTGTGKSFVSADVLQNGDKNPSNTGSQQLVVQLPSNTKCSGGASKDKCLVSFTTVSGFGNCVVVQQAGGSSVSDSNTNASTAAPAASTSAAVSATKATATAAGQTATQASQGAQSTTGSLTAAEKAELEKLLKELENKLGIREERGSRAARTVRYAKDA</sequence>
<organism evidence="3 4">
    <name type="scientific">Pycnoporus cinnabarinus</name>
    <name type="common">Cinnabar-red polypore</name>
    <name type="synonym">Trametes cinnabarina</name>
    <dbReference type="NCBI Taxonomy" id="5643"/>
    <lineage>
        <taxon>Eukaryota</taxon>
        <taxon>Fungi</taxon>
        <taxon>Dikarya</taxon>
        <taxon>Basidiomycota</taxon>
        <taxon>Agaricomycotina</taxon>
        <taxon>Agaricomycetes</taxon>
        <taxon>Polyporales</taxon>
        <taxon>Polyporaceae</taxon>
        <taxon>Trametes</taxon>
    </lineage>
</organism>
<keyword evidence="2" id="KW-0732">Signal</keyword>
<gene>
    <name evidence="3" type="ORF">BN946_scf184938.g23</name>
</gene>
<protein>
    <submittedName>
        <fullName evidence="3">Uncharacterized protein</fullName>
    </submittedName>
</protein>
<evidence type="ECO:0000313" key="4">
    <source>
        <dbReference type="Proteomes" id="UP000029665"/>
    </source>
</evidence>
<dbReference type="OrthoDB" id="3241054at2759"/>
<dbReference type="EMBL" id="CCBP010000006">
    <property type="protein sequence ID" value="CDO68171.1"/>
    <property type="molecule type" value="Genomic_DNA"/>
</dbReference>
<reference evidence="3" key="1">
    <citation type="submission" date="2014-01" db="EMBL/GenBank/DDBJ databases">
        <title>The genome of the white-rot fungus Pycnoporus cinnabarinus: a basidiomycete model with a versatile arsenal for lignocellulosic biomass breakdown.</title>
        <authorList>
            <person name="Levasseur A."/>
            <person name="Lomascolo A."/>
            <person name="Ruiz-Duenas F.J."/>
            <person name="Uzan E."/>
            <person name="Piumi F."/>
            <person name="Kues U."/>
            <person name="Ram A.F.J."/>
            <person name="Murat C."/>
            <person name="Haon M."/>
            <person name="Benoit I."/>
            <person name="Arfi Y."/>
            <person name="Chevret D."/>
            <person name="Drula E."/>
            <person name="Kwon M.J."/>
            <person name="Gouret P."/>
            <person name="Lesage-Meessen L."/>
            <person name="Lombard V."/>
            <person name="Mariette J."/>
            <person name="Noirot C."/>
            <person name="Park J."/>
            <person name="Patyshakuliyeva A."/>
            <person name="Wieneger R.A.B."/>
            <person name="Wosten H.A.B."/>
            <person name="Martin F."/>
            <person name="Coutinho P.M."/>
            <person name="de Vries R."/>
            <person name="Martinez A.T."/>
            <person name="Klopp C."/>
            <person name="Pontarotti P."/>
            <person name="Henrissat B."/>
            <person name="Record E."/>
        </authorList>
    </citation>
    <scope>NUCLEOTIDE SEQUENCE [LARGE SCALE GENOMIC DNA]</scope>
    <source>
        <strain evidence="3">BRFM137</strain>
    </source>
</reference>
<evidence type="ECO:0000313" key="3">
    <source>
        <dbReference type="EMBL" id="CDO68171.1"/>
    </source>
</evidence>
<dbReference type="AlphaFoldDB" id="A0A060S1W5"/>
<keyword evidence="4" id="KW-1185">Reference proteome</keyword>
<proteinExistence type="predicted"/>
<feature type="chain" id="PRO_5001586741" evidence="2">
    <location>
        <begin position="26"/>
        <end position="255"/>
    </location>
</feature>
<accession>A0A060S1W5</accession>
<dbReference type="OMA" id="PCGNINI"/>
<dbReference type="InterPro" id="IPR021476">
    <property type="entry name" value="Egh16-like"/>
</dbReference>